<evidence type="ECO:0000313" key="8">
    <source>
        <dbReference type="EMBL" id="JAV47854.1"/>
    </source>
</evidence>
<dbReference type="Pfam" id="PF08071">
    <property type="entry name" value="RS4NT"/>
    <property type="match status" value="1"/>
</dbReference>
<evidence type="ECO:0000256" key="1">
    <source>
        <dbReference type="ARBA" id="ARBA00007500"/>
    </source>
</evidence>
<evidence type="ECO:0000256" key="4">
    <source>
        <dbReference type="ARBA" id="ARBA00022980"/>
    </source>
</evidence>
<dbReference type="EMBL" id="GFAH01000535">
    <property type="protein sequence ID" value="JAV47854.1"/>
    <property type="molecule type" value="Transcribed_RNA"/>
</dbReference>
<dbReference type="SMART" id="SM00363">
    <property type="entry name" value="S4"/>
    <property type="match status" value="1"/>
</dbReference>
<dbReference type="Gene3D" id="2.30.30.30">
    <property type="match status" value="1"/>
</dbReference>
<dbReference type="Gene3D" id="3.10.290.10">
    <property type="entry name" value="RNA-binding S4 domain"/>
    <property type="match status" value="1"/>
</dbReference>
<dbReference type="FunFam" id="2.40.50.740:FF:000001">
    <property type="entry name" value="40S ribosomal protein S4"/>
    <property type="match status" value="1"/>
</dbReference>
<dbReference type="FunFam" id="3.10.290.10:FF:000051">
    <property type="entry name" value="40S ribosomal protein S4, X isoform"/>
    <property type="match status" value="1"/>
</dbReference>
<comment type="similarity">
    <text evidence="1 6">Belongs to the eukaryotic ribosomal protein eS4 family.</text>
</comment>
<name>A0A1W7R9Q0_9SCOR</name>
<dbReference type="CDD" id="cd00165">
    <property type="entry name" value="S4"/>
    <property type="match status" value="1"/>
</dbReference>
<evidence type="ECO:0000256" key="3">
    <source>
        <dbReference type="ARBA" id="ARBA00022884"/>
    </source>
</evidence>
<dbReference type="InterPro" id="IPR013845">
    <property type="entry name" value="Ribosomal_eS4_central_region"/>
</dbReference>
<dbReference type="InterPro" id="IPR032277">
    <property type="entry name" value="Ribosomal_eS4_C"/>
</dbReference>
<keyword evidence="3 6" id="KW-0694">RNA-binding</keyword>
<dbReference type="Pfam" id="PF00467">
    <property type="entry name" value="KOW"/>
    <property type="match status" value="1"/>
</dbReference>
<evidence type="ECO:0000259" key="7">
    <source>
        <dbReference type="SMART" id="SM00363"/>
    </source>
</evidence>
<dbReference type="HAMAP" id="MF_00485">
    <property type="entry name" value="Ribosomal_eS4"/>
    <property type="match status" value="1"/>
</dbReference>
<dbReference type="PROSITE" id="PS50889">
    <property type="entry name" value="S4"/>
    <property type="match status" value="1"/>
</dbReference>
<dbReference type="InterPro" id="IPR041982">
    <property type="entry name" value="Ribosomal_eS4_KOW"/>
</dbReference>
<dbReference type="InterPro" id="IPR018199">
    <property type="entry name" value="Ribosomal_eS4_N_CS"/>
</dbReference>
<keyword evidence="2 6" id="KW-0699">rRNA-binding</keyword>
<dbReference type="InterPro" id="IPR000876">
    <property type="entry name" value="Ribosomal_eS4"/>
</dbReference>
<accession>A0A1W7R9Q0</accession>
<proteinExistence type="inferred from homology"/>
<dbReference type="InterPro" id="IPR005824">
    <property type="entry name" value="KOW"/>
</dbReference>
<dbReference type="PANTHER" id="PTHR11581:SF0">
    <property type="entry name" value="SMALL RIBOSOMAL SUBUNIT PROTEIN ES4"/>
    <property type="match status" value="1"/>
</dbReference>
<dbReference type="Gene3D" id="2.40.50.740">
    <property type="match status" value="1"/>
</dbReference>
<dbReference type="InterPro" id="IPR038237">
    <property type="entry name" value="Ribosomal_eS4_central_sf"/>
</dbReference>
<evidence type="ECO:0000256" key="2">
    <source>
        <dbReference type="ARBA" id="ARBA00022730"/>
    </source>
</evidence>
<sequence>MARGPKKHLKRLNAPKSWMLDKLGGVFAPRPSTGPHKLRESLPLIIMLRNRLKYALTCAEVKKIVMQRLIKVDGKVRTDTNYPAGFMDVITIDKTGEYFRLLYDVKGRFILHRITAEEAKYKLCRVKRVQVGPKGIPFLVTHDGRTIRYPDPLTKVNDTIQLEIATGKIMDFIKFDIGNLCMVTGGHNLGRVGIITSRERHPGSFDIVHVKDTQGHSFATRLNYIFVIGKGNKPYISLPRGKGVKLSVAEERDRRLAAKMQH</sequence>
<dbReference type="InterPro" id="IPR013843">
    <property type="entry name" value="Ribosomal_eS4_N"/>
</dbReference>
<dbReference type="InterPro" id="IPR036986">
    <property type="entry name" value="S4_RNA-bd_sf"/>
</dbReference>
<dbReference type="SUPFAM" id="SSF55174">
    <property type="entry name" value="Alpha-L RNA-binding motif"/>
    <property type="match status" value="1"/>
</dbReference>
<dbReference type="Pfam" id="PF16121">
    <property type="entry name" value="40S_S4_C"/>
    <property type="match status" value="1"/>
</dbReference>
<dbReference type="InterPro" id="IPR002942">
    <property type="entry name" value="S4_RNA-bd"/>
</dbReference>
<feature type="domain" description="RNA-binding S4" evidence="7">
    <location>
        <begin position="42"/>
        <end position="106"/>
    </location>
</feature>
<dbReference type="GO" id="GO:0019843">
    <property type="term" value="F:rRNA binding"/>
    <property type="evidence" value="ECO:0007669"/>
    <property type="project" value="UniProtKB-UniRule"/>
</dbReference>
<keyword evidence="4 6" id="KW-0689">Ribosomal protein</keyword>
<dbReference type="GO" id="GO:0006412">
    <property type="term" value="P:translation"/>
    <property type="evidence" value="ECO:0007669"/>
    <property type="project" value="InterPro"/>
</dbReference>
<evidence type="ECO:0000256" key="6">
    <source>
        <dbReference type="PIRNR" id="PIRNR002116"/>
    </source>
</evidence>
<dbReference type="PIRSF" id="PIRSF002116">
    <property type="entry name" value="Ribosomal_S4"/>
    <property type="match status" value="1"/>
</dbReference>
<keyword evidence="5 6" id="KW-0687">Ribonucleoprotein</keyword>
<dbReference type="InterPro" id="IPR014722">
    <property type="entry name" value="Rib_uL2_dom2"/>
</dbReference>
<dbReference type="CDD" id="cd06087">
    <property type="entry name" value="KOW_RPS4"/>
    <property type="match status" value="1"/>
</dbReference>
<organism evidence="8">
    <name type="scientific">Hadrurus spadix</name>
    <dbReference type="NCBI Taxonomy" id="141984"/>
    <lineage>
        <taxon>Eukaryota</taxon>
        <taxon>Metazoa</taxon>
        <taxon>Ecdysozoa</taxon>
        <taxon>Arthropoda</taxon>
        <taxon>Chelicerata</taxon>
        <taxon>Arachnida</taxon>
        <taxon>Scorpiones</taxon>
        <taxon>Iurida</taxon>
        <taxon>Iuroidea</taxon>
        <taxon>Hadrurus</taxon>
    </lineage>
</organism>
<dbReference type="FunFam" id="2.30.30.30:FF:000005">
    <property type="entry name" value="40S ribosomal protein S4"/>
    <property type="match status" value="1"/>
</dbReference>
<dbReference type="PROSITE" id="PS00528">
    <property type="entry name" value="RIBOSOMAL_S4E"/>
    <property type="match status" value="1"/>
</dbReference>
<reference evidence="8" key="1">
    <citation type="submission" date="2016-11" db="EMBL/GenBank/DDBJ databases">
        <title>Venom-gland transcriptomics and venom proteomics of the black-back scorpion (Hadrurus spadix) reveal detectability challenges and an unexplored realm of animal toxin diversity.</title>
        <authorList>
            <person name="Rokyta D.R."/>
            <person name="Ward M.J."/>
        </authorList>
    </citation>
    <scope>NUCLEOTIDE SEQUENCE</scope>
    <source>
        <tissue evidence="8">Venom gland</tissue>
    </source>
</reference>
<dbReference type="GO" id="GO:0022627">
    <property type="term" value="C:cytosolic small ribosomal subunit"/>
    <property type="evidence" value="ECO:0007669"/>
    <property type="project" value="TreeGrafter"/>
</dbReference>
<dbReference type="Pfam" id="PF01479">
    <property type="entry name" value="S4"/>
    <property type="match status" value="1"/>
</dbReference>
<protein>
    <recommendedName>
        <fullName evidence="6">40S ribosomal protein S4</fullName>
    </recommendedName>
</protein>
<dbReference type="GO" id="GO:0003735">
    <property type="term" value="F:structural constituent of ribosome"/>
    <property type="evidence" value="ECO:0007669"/>
    <property type="project" value="UniProtKB-UniRule"/>
</dbReference>
<dbReference type="PANTHER" id="PTHR11581">
    <property type="entry name" value="30S/40S RIBOSOMAL PROTEIN S4"/>
    <property type="match status" value="1"/>
</dbReference>
<evidence type="ECO:0000256" key="5">
    <source>
        <dbReference type="ARBA" id="ARBA00023274"/>
    </source>
</evidence>
<dbReference type="Pfam" id="PF00900">
    <property type="entry name" value="Ribosomal_S4e"/>
    <property type="match status" value="1"/>
</dbReference>
<dbReference type="AlphaFoldDB" id="A0A1W7R9Q0"/>